<reference evidence="4 5" key="1">
    <citation type="submission" date="2016-02" db="EMBL/GenBank/DDBJ databases">
        <authorList>
            <person name="Teng J.L."/>
            <person name="Tang Y."/>
            <person name="Huang Y."/>
            <person name="Guo F."/>
            <person name="Wei W."/>
            <person name="Chen J.H."/>
            <person name="Wong S.Y."/>
            <person name="Lau S.K."/>
            <person name="Woo P.C."/>
        </authorList>
    </citation>
    <scope>NUCLEOTIDE SEQUENCE [LARGE SCALE GENOMIC DNA]</scope>
    <source>
        <strain evidence="4 5">JCM 13375</strain>
    </source>
</reference>
<sequence>MNADPAAQKSLLDLAGVDAEISRLAHRTTHLPEDAEIAELDKRATTERDESVRVSILVEDLDRDIAKVEKEVEQTRLRERKDRELLASGAVPAKQLTEIEHELRGLERRQSVLEDEELELMEKREAVELDQQRAEATVNATNDEIAAVARRREEAMKDIAVAQARTAASRAELVATLPEDLAAEYERCRAASGAGAGLLQARRCGACRLELDRGFLDAVARKPADEVVHCDECGAILVRTFESGLPQGKPEE</sequence>
<evidence type="ECO:0000259" key="2">
    <source>
        <dbReference type="Pfam" id="PF02591"/>
    </source>
</evidence>
<gene>
    <name evidence="4" type="ORF">AXK61_06115</name>
</gene>
<proteinExistence type="predicted"/>
<dbReference type="EMBL" id="LSRE01000044">
    <property type="protein sequence ID" value="KXO91362.1"/>
    <property type="molecule type" value="Genomic_DNA"/>
</dbReference>
<protein>
    <recommendedName>
        <fullName evidence="6">C4-type zinc ribbon domain-containing protein</fullName>
    </recommendedName>
</protein>
<keyword evidence="1" id="KW-0175">Coiled coil</keyword>
<feature type="coiled-coil region" evidence="1">
    <location>
        <begin position="58"/>
        <end position="165"/>
    </location>
</feature>
<feature type="domain" description="C4-type zinc ribbon" evidence="2">
    <location>
        <begin position="203"/>
        <end position="237"/>
    </location>
</feature>
<dbReference type="InterPro" id="IPR056003">
    <property type="entry name" value="CT398_CC_hairpin"/>
</dbReference>
<dbReference type="Gene3D" id="1.10.287.1490">
    <property type="match status" value="1"/>
</dbReference>
<evidence type="ECO:0000313" key="4">
    <source>
        <dbReference type="EMBL" id="KXO91362.1"/>
    </source>
</evidence>
<evidence type="ECO:0000256" key="1">
    <source>
        <dbReference type="SAM" id="Coils"/>
    </source>
</evidence>
<dbReference type="Proteomes" id="UP000070409">
    <property type="component" value="Unassembled WGS sequence"/>
</dbReference>
<dbReference type="Pfam" id="PF02591">
    <property type="entry name" value="Zn_ribbon_9"/>
    <property type="match status" value="1"/>
</dbReference>
<feature type="domain" description="CT398-like coiled coil hairpin" evidence="3">
    <location>
        <begin position="14"/>
        <end position="193"/>
    </location>
</feature>
<dbReference type="InterPro" id="IPR052376">
    <property type="entry name" value="Oxidative_Scav/Glycosyltrans"/>
</dbReference>
<keyword evidence="5" id="KW-1185">Reference proteome</keyword>
<comment type="caution">
    <text evidence="4">The sequence shown here is derived from an EMBL/GenBank/DDBJ whole genome shotgun (WGS) entry which is preliminary data.</text>
</comment>
<dbReference type="Pfam" id="PF24481">
    <property type="entry name" value="CT398_CC"/>
    <property type="match status" value="1"/>
</dbReference>
<dbReference type="InterPro" id="IPR003743">
    <property type="entry name" value="Zf-RING_7"/>
</dbReference>
<accession>A0A137YZI8</accession>
<organism evidence="4 5">
    <name type="scientific">Tsukamurella pseudospumae</name>
    <dbReference type="NCBI Taxonomy" id="239498"/>
    <lineage>
        <taxon>Bacteria</taxon>
        <taxon>Bacillati</taxon>
        <taxon>Actinomycetota</taxon>
        <taxon>Actinomycetes</taxon>
        <taxon>Mycobacteriales</taxon>
        <taxon>Tsukamurellaceae</taxon>
        <taxon>Tsukamurella</taxon>
    </lineage>
</organism>
<evidence type="ECO:0000259" key="3">
    <source>
        <dbReference type="Pfam" id="PF24481"/>
    </source>
</evidence>
<dbReference type="RefSeq" id="WP_068746675.1">
    <property type="nucleotide sequence ID" value="NZ_LSRE01000044.1"/>
</dbReference>
<evidence type="ECO:0000313" key="5">
    <source>
        <dbReference type="Proteomes" id="UP000070409"/>
    </source>
</evidence>
<dbReference type="PANTHER" id="PTHR39082:SF1">
    <property type="entry name" value="SCAVENGER RECEPTOR CLASS A MEMBER 3"/>
    <property type="match status" value="1"/>
</dbReference>
<dbReference type="PANTHER" id="PTHR39082">
    <property type="entry name" value="PHOSPHOLIPASE C-BETA-2-RELATED"/>
    <property type="match status" value="1"/>
</dbReference>
<name>A0A137YZI8_9ACTN</name>
<evidence type="ECO:0008006" key="6">
    <source>
        <dbReference type="Google" id="ProtNLM"/>
    </source>
</evidence>